<evidence type="ECO:0000313" key="2">
    <source>
        <dbReference type="EMBL" id="MFC1428572.1"/>
    </source>
</evidence>
<dbReference type="RefSeq" id="WP_380528022.1">
    <property type="nucleotide sequence ID" value="NZ_JBHFAA010000025.1"/>
</dbReference>
<gene>
    <name evidence="2" type="ORF">ACEZCY_35960</name>
</gene>
<proteinExistence type="predicted"/>
<dbReference type="EMBL" id="JBHFAA010000025">
    <property type="protein sequence ID" value="MFC1428572.1"/>
    <property type="molecule type" value="Genomic_DNA"/>
</dbReference>
<evidence type="ECO:0000256" key="1">
    <source>
        <dbReference type="SAM" id="MobiDB-lite"/>
    </source>
</evidence>
<name>A0ABV6WS19_9ACTN</name>
<dbReference type="Proteomes" id="UP001592529">
    <property type="component" value="Unassembled WGS sequence"/>
</dbReference>
<sequence length="51" mass="5598">MSDHQFNGDLAHEPQHPHLSPADAQRQQADEALRRSREATAKARQPAPATG</sequence>
<accession>A0ABV6WS19</accession>
<feature type="compositionally biased region" description="Basic and acidic residues" evidence="1">
    <location>
        <begin position="28"/>
        <end position="41"/>
    </location>
</feature>
<keyword evidence="3" id="KW-1185">Reference proteome</keyword>
<evidence type="ECO:0000313" key="3">
    <source>
        <dbReference type="Proteomes" id="UP001592529"/>
    </source>
</evidence>
<organism evidence="2 3">
    <name type="scientific">Streptacidiphilus alkalitolerans</name>
    <dbReference type="NCBI Taxonomy" id="3342712"/>
    <lineage>
        <taxon>Bacteria</taxon>
        <taxon>Bacillati</taxon>
        <taxon>Actinomycetota</taxon>
        <taxon>Actinomycetes</taxon>
        <taxon>Kitasatosporales</taxon>
        <taxon>Streptomycetaceae</taxon>
        <taxon>Streptacidiphilus</taxon>
    </lineage>
</organism>
<comment type="caution">
    <text evidence="2">The sequence shown here is derived from an EMBL/GenBank/DDBJ whole genome shotgun (WGS) entry which is preliminary data.</text>
</comment>
<reference evidence="2 3" key="1">
    <citation type="submission" date="2024-09" db="EMBL/GenBank/DDBJ databases">
        <authorList>
            <person name="Lee S.D."/>
        </authorList>
    </citation>
    <scope>NUCLEOTIDE SEQUENCE [LARGE SCALE GENOMIC DNA]</scope>
    <source>
        <strain evidence="2 3">N1-12</strain>
    </source>
</reference>
<feature type="region of interest" description="Disordered" evidence="1">
    <location>
        <begin position="1"/>
        <end position="51"/>
    </location>
</feature>
<protein>
    <submittedName>
        <fullName evidence="2">Uncharacterized protein</fullName>
    </submittedName>
</protein>